<dbReference type="SUPFAM" id="SSF51905">
    <property type="entry name" value="FAD/NAD(P)-binding domain"/>
    <property type="match status" value="1"/>
</dbReference>
<dbReference type="GO" id="GO:0008718">
    <property type="term" value="F:D-amino-acid dehydrogenase activity"/>
    <property type="evidence" value="ECO:0007669"/>
    <property type="project" value="TreeGrafter"/>
</dbReference>
<proteinExistence type="inferred from homology"/>
<evidence type="ECO:0000313" key="5">
    <source>
        <dbReference type="Proteomes" id="UP000207598"/>
    </source>
</evidence>
<dbReference type="GO" id="GO:0005737">
    <property type="term" value="C:cytoplasm"/>
    <property type="evidence" value="ECO:0007669"/>
    <property type="project" value="TreeGrafter"/>
</dbReference>
<dbReference type="PANTHER" id="PTHR13847:SF280">
    <property type="entry name" value="D-AMINO ACID DEHYDROGENASE"/>
    <property type="match status" value="1"/>
</dbReference>
<dbReference type="EMBL" id="FXYF01000013">
    <property type="protein sequence ID" value="SMX48638.1"/>
    <property type="molecule type" value="Genomic_DNA"/>
</dbReference>
<reference evidence="4 5" key="1">
    <citation type="submission" date="2017-05" db="EMBL/GenBank/DDBJ databases">
        <authorList>
            <person name="Song R."/>
            <person name="Chenine A.L."/>
            <person name="Ruprecht R.M."/>
        </authorList>
    </citation>
    <scope>NUCLEOTIDE SEQUENCE [LARGE SCALE GENOMIC DNA]</scope>
    <source>
        <strain evidence="4 5">CECT 8898</strain>
    </source>
</reference>
<protein>
    <submittedName>
        <fullName evidence="4">N-methyl-L-tryptophan oxidase</fullName>
        <ecNumber evidence="4">1.5.3.-</ecNumber>
    </submittedName>
</protein>
<evidence type="ECO:0000313" key="4">
    <source>
        <dbReference type="EMBL" id="SMX48638.1"/>
    </source>
</evidence>
<dbReference type="InterPro" id="IPR036188">
    <property type="entry name" value="FAD/NAD-bd_sf"/>
</dbReference>
<dbReference type="OrthoDB" id="9787190at2"/>
<dbReference type="PANTHER" id="PTHR13847">
    <property type="entry name" value="SARCOSINE DEHYDROGENASE-RELATED"/>
    <property type="match status" value="1"/>
</dbReference>
<sequence length="447" mass="47567">MTFPFTDSGPVAFGGDLPGRADLVVIGGGVIGVSTALFAARQGLSVALLEKGRIAAEQSARNWGWIRVQGRDLDEVPIALEAQTLWRALDAECGGRLGVRQVGVTYLARSERDMAGFADWLAQAQPLGVSSQMLDRAGMRAMLNGPDAPWVGALHTPTDLKGEPWVAVPELARLAQAAGAAIRERCAVRGLDLEGGRVTGVITEAGRIRCGAVVLAGGAWSSMFLRRHGVDTPQLSVRSTVLATGPLPQVVATAAVDDKLAFRPRADGGYMLAPAAYAELYLGPDVLRHLKYYLPLALSGAFDTHLRGPQPAGWPDAFSTPRRWSGAEVSPFERMRILDPGPNMAKVSEITRRFHGLYPQVGRIARQAAWGGMIDVLPDVVPVVDRVPQLPGLTVVTGMCGHGFGIGPAFGRIAVDLATGADPGHDLTRFRIGRFSDGSKLRRGPNL</sequence>
<name>A0A238L132_9RHOB</name>
<evidence type="ECO:0000256" key="2">
    <source>
        <dbReference type="ARBA" id="ARBA00023002"/>
    </source>
</evidence>
<dbReference type="Gene3D" id="3.30.9.10">
    <property type="entry name" value="D-Amino Acid Oxidase, subunit A, domain 2"/>
    <property type="match status" value="1"/>
</dbReference>
<dbReference type="GO" id="GO:0005886">
    <property type="term" value="C:plasma membrane"/>
    <property type="evidence" value="ECO:0007669"/>
    <property type="project" value="TreeGrafter"/>
</dbReference>
<evidence type="ECO:0000256" key="1">
    <source>
        <dbReference type="ARBA" id="ARBA00009410"/>
    </source>
</evidence>
<dbReference type="Pfam" id="PF01266">
    <property type="entry name" value="DAO"/>
    <property type="match status" value="1"/>
</dbReference>
<organism evidence="4 5">
    <name type="scientific">Maliponia aquimaris</name>
    <dbReference type="NCBI Taxonomy" id="1673631"/>
    <lineage>
        <taxon>Bacteria</taxon>
        <taxon>Pseudomonadati</taxon>
        <taxon>Pseudomonadota</taxon>
        <taxon>Alphaproteobacteria</taxon>
        <taxon>Rhodobacterales</taxon>
        <taxon>Paracoccaceae</taxon>
        <taxon>Maliponia</taxon>
    </lineage>
</organism>
<keyword evidence="5" id="KW-1185">Reference proteome</keyword>
<keyword evidence="2 4" id="KW-0560">Oxidoreductase</keyword>
<dbReference type="AlphaFoldDB" id="A0A238L132"/>
<gene>
    <name evidence="4" type="primary">solA</name>
    <name evidence="4" type="ORF">MAA8898_04026</name>
</gene>
<accession>A0A238L132</accession>
<dbReference type="Gene3D" id="3.50.50.60">
    <property type="entry name" value="FAD/NAD(P)-binding domain"/>
    <property type="match status" value="2"/>
</dbReference>
<dbReference type="EC" id="1.5.3.-" evidence="4"/>
<dbReference type="RefSeq" id="WP_094022780.1">
    <property type="nucleotide sequence ID" value="NZ_FXYF01000013.1"/>
</dbReference>
<dbReference type="InterPro" id="IPR006076">
    <property type="entry name" value="FAD-dep_OxRdtase"/>
</dbReference>
<dbReference type="Proteomes" id="UP000207598">
    <property type="component" value="Unassembled WGS sequence"/>
</dbReference>
<dbReference type="GO" id="GO:0055130">
    <property type="term" value="P:D-alanine catabolic process"/>
    <property type="evidence" value="ECO:0007669"/>
    <property type="project" value="TreeGrafter"/>
</dbReference>
<feature type="domain" description="FAD dependent oxidoreductase" evidence="3">
    <location>
        <begin position="22"/>
        <end position="417"/>
    </location>
</feature>
<comment type="similarity">
    <text evidence="1">Belongs to the DadA oxidoreductase family.</text>
</comment>
<evidence type="ECO:0000259" key="3">
    <source>
        <dbReference type="Pfam" id="PF01266"/>
    </source>
</evidence>